<evidence type="ECO:0000256" key="3">
    <source>
        <dbReference type="SAM" id="SignalP"/>
    </source>
</evidence>
<evidence type="ECO:0000313" key="5">
    <source>
        <dbReference type="Proteomes" id="UP000291343"/>
    </source>
</evidence>
<organism evidence="4 5">
    <name type="scientific">Laodelphax striatellus</name>
    <name type="common">Small brown planthopper</name>
    <name type="synonym">Delphax striatella</name>
    <dbReference type="NCBI Taxonomy" id="195883"/>
    <lineage>
        <taxon>Eukaryota</taxon>
        <taxon>Metazoa</taxon>
        <taxon>Ecdysozoa</taxon>
        <taxon>Arthropoda</taxon>
        <taxon>Hexapoda</taxon>
        <taxon>Insecta</taxon>
        <taxon>Pterygota</taxon>
        <taxon>Neoptera</taxon>
        <taxon>Paraneoptera</taxon>
        <taxon>Hemiptera</taxon>
        <taxon>Auchenorrhyncha</taxon>
        <taxon>Fulgoroidea</taxon>
        <taxon>Delphacidae</taxon>
        <taxon>Criomorphinae</taxon>
        <taxon>Laodelphax</taxon>
    </lineage>
</organism>
<keyword evidence="5" id="KW-1185">Reference proteome</keyword>
<keyword evidence="2" id="KW-0472">Membrane</keyword>
<dbReference type="InParanoid" id="A0A482XIS3"/>
<keyword evidence="2" id="KW-0812">Transmembrane</keyword>
<reference evidence="4 5" key="1">
    <citation type="journal article" date="2017" name="Gigascience">
        <title>Genome sequence of the small brown planthopper, Laodelphax striatellus.</title>
        <authorList>
            <person name="Zhu J."/>
            <person name="Jiang F."/>
            <person name="Wang X."/>
            <person name="Yang P."/>
            <person name="Bao Y."/>
            <person name="Zhao W."/>
            <person name="Wang W."/>
            <person name="Lu H."/>
            <person name="Wang Q."/>
            <person name="Cui N."/>
            <person name="Li J."/>
            <person name="Chen X."/>
            <person name="Luo L."/>
            <person name="Yu J."/>
            <person name="Kang L."/>
            <person name="Cui F."/>
        </authorList>
    </citation>
    <scope>NUCLEOTIDE SEQUENCE [LARGE SCALE GENOMIC DNA]</scope>
    <source>
        <strain evidence="4">Lst14</strain>
    </source>
</reference>
<protein>
    <recommendedName>
        <fullName evidence="6">ZP domain-containing protein</fullName>
    </recommendedName>
</protein>
<feature type="region of interest" description="Disordered" evidence="1">
    <location>
        <begin position="317"/>
        <end position="355"/>
    </location>
</feature>
<comment type="caution">
    <text evidence="4">The sequence shown here is derived from an EMBL/GenBank/DDBJ whole genome shotgun (WGS) entry which is preliminary data.</text>
</comment>
<dbReference type="AlphaFoldDB" id="A0A482XIS3"/>
<dbReference type="Proteomes" id="UP000291343">
    <property type="component" value="Unassembled WGS sequence"/>
</dbReference>
<sequence>MPARHTSLWNIILFVVFGLNHILSASDSLYYNIHTLEEHKVCNLGSGFKYITKPLIVGETSAVIIKQTSYFREFSGNDEFKCTFVVKASFENFGIFGVIQKLKLRKDVEANKCIDYVEVCEYRENPIERVSGIYYPMCRFPLKRFCGLPSESTDDDVDTLKPAGFIAKRGQIAVKIYLAAKRVEPNQTMDVVIAFTSFIPCRRDMGSNKMCSPPVSAMVEKGGGEGACISKVYFNDGVVNCPYSGCADECGAQDAQAGAGGEPSLSTKVTVTAVTSIFLSFFFFLGCIWLCRSCEVLCWSVDGLRHAVEVRNNAAAASMTQEDELTPTAPLPPPAAASDHDKDLPPAYETLFPDR</sequence>
<evidence type="ECO:0008006" key="6">
    <source>
        <dbReference type="Google" id="ProtNLM"/>
    </source>
</evidence>
<feature type="signal peptide" evidence="3">
    <location>
        <begin position="1"/>
        <end position="25"/>
    </location>
</feature>
<dbReference type="EMBL" id="QKKF02008759">
    <property type="protein sequence ID" value="RZF45567.1"/>
    <property type="molecule type" value="Genomic_DNA"/>
</dbReference>
<evidence type="ECO:0000256" key="2">
    <source>
        <dbReference type="SAM" id="Phobius"/>
    </source>
</evidence>
<dbReference type="OrthoDB" id="47276at2759"/>
<accession>A0A482XIS3</accession>
<keyword evidence="2" id="KW-1133">Transmembrane helix</keyword>
<proteinExistence type="predicted"/>
<evidence type="ECO:0000313" key="4">
    <source>
        <dbReference type="EMBL" id="RZF45567.1"/>
    </source>
</evidence>
<gene>
    <name evidence="4" type="ORF">LSTR_LSTR010968</name>
</gene>
<feature type="chain" id="PRO_5019861157" description="ZP domain-containing protein" evidence="3">
    <location>
        <begin position="26"/>
        <end position="355"/>
    </location>
</feature>
<keyword evidence="3" id="KW-0732">Signal</keyword>
<feature type="transmembrane region" description="Helical" evidence="2">
    <location>
        <begin position="271"/>
        <end position="291"/>
    </location>
</feature>
<evidence type="ECO:0000256" key="1">
    <source>
        <dbReference type="SAM" id="MobiDB-lite"/>
    </source>
</evidence>
<name>A0A482XIS3_LAOST</name>